<keyword evidence="4" id="KW-1185">Reference proteome</keyword>
<sequence>MSMSTSSARHRLAGATPDTDQGAAHLPEGPPAILALQNPEQSINNGPRTRWPRRMMALVSEQMWWIGMGRGTALPLPATAQTQAWPRTVIIATQRMIREGAQGGQNKDILSSQLVGCSAILNFMFAVLSFGNSTAIAPRGLQALWLISFGFWALVYYIYVTRGAPARMSEGRQKWIVALTVVFMLFIYYLLQQSSVALPSLAGITTLSTAAAIWIQNLYPPAPALAPHDRPRNALEGSIELH</sequence>
<feature type="compositionally biased region" description="Polar residues" evidence="1">
    <location>
        <begin position="38"/>
        <end position="47"/>
    </location>
</feature>
<evidence type="ECO:0000313" key="4">
    <source>
        <dbReference type="Proteomes" id="UP000235672"/>
    </source>
</evidence>
<accession>A0A2J6PT69</accession>
<feature type="region of interest" description="Disordered" evidence="1">
    <location>
        <begin position="1"/>
        <end position="49"/>
    </location>
</feature>
<dbReference type="Proteomes" id="UP000235672">
    <property type="component" value="Unassembled WGS sequence"/>
</dbReference>
<protein>
    <submittedName>
        <fullName evidence="3">Uncharacterized protein</fullName>
    </submittedName>
</protein>
<feature type="transmembrane region" description="Helical" evidence="2">
    <location>
        <begin position="143"/>
        <end position="161"/>
    </location>
</feature>
<feature type="transmembrane region" description="Helical" evidence="2">
    <location>
        <begin position="114"/>
        <end position="137"/>
    </location>
</feature>
<dbReference type="EMBL" id="KZ613501">
    <property type="protein sequence ID" value="PMD17201.1"/>
    <property type="molecule type" value="Genomic_DNA"/>
</dbReference>
<name>A0A2J6PT69_9HELO</name>
<keyword evidence="2" id="KW-1133">Transmembrane helix</keyword>
<keyword evidence="2" id="KW-0812">Transmembrane</keyword>
<organism evidence="3 4">
    <name type="scientific">Hyaloscypha hepaticicola</name>
    <dbReference type="NCBI Taxonomy" id="2082293"/>
    <lineage>
        <taxon>Eukaryota</taxon>
        <taxon>Fungi</taxon>
        <taxon>Dikarya</taxon>
        <taxon>Ascomycota</taxon>
        <taxon>Pezizomycotina</taxon>
        <taxon>Leotiomycetes</taxon>
        <taxon>Helotiales</taxon>
        <taxon>Hyaloscyphaceae</taxon>
        <taxon>Hyaloscypha</taxon>
    </lineage>
</organism>
<evidence type="ECO:0000313" key="3">
    <source>
        <dbReference type="EMBL" id="PMD17201.1"/>
    </source>
</evidence>
<proteinExistence type="predicted"/>
<dbReference type="OrthoDB" id="10364982at2759"/>
<reference evidence="3 4" key="1">
    <citation type="submission" date="2016-05" db="EMBL/GenBank/DDBJ databases">
        <title>A degradative enzymes factory behind the ericoid mycorrhizal symbiosis.</title>
        <authorList>
            <consortium name="DOE Joint Genome Institute"/>
            <person name="Martino E."/>
            <person name="Morin E."/>
            <person name="Grelet G."/>
            <person name="Kuo A."/>
            <person name="Kohler A."/>
            <person name="Daghino S."/>
            <person name="Barry K."/>
            <person name="Choi C."/>
            <person name="Cichocki N."/>
            <person name="Clum A."/>
            <person name="Copeland A."/>
            <person name="Hainaut M."/>
            <person name="Haridas S."/>
            <person name="Labutti K."/>
            <person name="Lindquist E."/>
            <person name="Lipzen A."/>
            <person name="Khouja H.-R."/>
            <person name="Murat C."/>
            <person name="Ohm R."/>
            <person name="Olson A."/>
            <person name="Spatafora J."/>
            <person name="Veneault-Fourrey C."/>
            <person name="Henrissat B."/>
            <person name="Grigoriev I."/>
            <person name="Martin F."/>
            <person name="Perotto S."/>
        </authorList>
    </citation>
    <scope>NUCLEOTIDE SEQUENCE [LARGE SCALE GENOMIC DNA]</scope>
    <source>
        <strain evidence="3 4">UAMH 7357</strain>
    </source>
</reference>
<evidence type="ECO:0000256" key="2">
    <source>
        <dbReference type="SAM" id="Phobius"/>
    </source>
</evidence>
<keyword evidence="2" id="KW-0472">Membrane</keyword>
<feature type="transmembrane region" description="Helical" evidence="2">
    <location>
        <begin position="173"/>
        <end position="191"/>
    </location>
</feature>
<feature type="transmembrane region" description="Helical" evidence="2">
    <location>
        <begin position="197"/>
        <end position="215"/>
    </location>
</feature>
<gene>
    <name evidence="3" type="ORF">NA56DRAFT_708081</name>
</gene>
<evidence type="ECO:0000256" key="1">
    <source>
        <dbReference type="SAM" id="MobiDB-lite"/>
    </source>
</evidence>
<dbReference type="AlphaFoldDB" id="A0A2J6PT69"/>